<dbReference type="AlphaFoldDB" id="A0A0A5HSP9"/>
<evidence type="ECO:0000313" key="2">
    <source>
        <dbReference type="EMBL" id="KGX86672.1"/>
    </source>
</evidence>
<dbReference type="Gene3D" id="2.60.40.1220">
    <property type="match status" value="1"/>
</dbReference>
<keyword evidence="1" id="KW-0732">Signal</keyword>
<evidence type="ECO:0000313" key="3">
    <source>
        <dbReference type="Proteomes" id="UP000030403"/>
    </source>
</evidence>
<dbReference type="OrthoDB" id="2974097at2"/>
<reference evidence="2 3" key="1">
    <citation type="submission" date="2013-08" db="EMBL/GenBank/DDBJ databases">
        <authorList>
            <person name="Huang J."/>
            <person name="Wang G."/>
        </authorList>
    </citation>
    <scope>NUCLEOTIDE SEQUENCE [LARGE SCALE GENOMIC DNA]</scope>
    <source>
        <strain evidence="2 3">BH030004</strain>
    </source>
</reference>
<sequence length="463" mass="53400">MKINKRMVTQVFIVTTFLVCILGTSVHAESELKELESFKISNPMKVWTIDFNKVMKSKTFNEKNVQVTDEEGRVISTELRYNKGEKSGIIKPPSNGYQLGEVYKLTVYSGVKAQGGSNLSQGITFKFKLVESEIESAYDIGEIEGLYEMFQDIADPMKDEDNNNIESTFKAELAEDHEDASIMEYITRRPINDNPWIDEEYQVLASRFEAGIVIDFNHDFRESIKMQGIKDAMYRDNLNRSAITDEMKRKLEKDKVVDQVARGVFRGLGIETSVEDIKRKVLRVDGSDIHKNINGHKVVLKGMGAYRESLKILIYTKMKKINIDPTNNKDWYKLFVDIAQEENVSHSMNNDLGYASVVKQEKTAVYGKRRTMFGFYLTSFSYNDGITITMREFNNVLRDDEWNEKGYRVIDSFLTKLDVGLTVDELIKTLNEKWGQEFTVSFNGKELLFKQKTRNIVKVFIKK</sequence>
<proteinExistence type="predicted"/>
<protein>
    <recommendedName>
        <fullName evidence="4">SbsA Ig-like domain-containing protein</fullName>
    </recommendedName>
</protein>
<dbReference type="RefSeq" id="WP_027445330.1">
    <property type="nucleotide sequence ID" value="NZ_AULJ01000008.1"/>
</dbReference>
<dbReference type="EMBL" id="AVPF01000029">
    <property type="protein sequence ID" value="KGX86672.1"/>
    <property type="molecule type" value="Genomic_DNA"/>
</dbReference>
<dbReference type="STRING" id="1385511.GCA_000425225_00726"/>
<gene>
    <name evidence="2" type="ORF">N783_11795</name>
</gene>
<dbReference type="InterPro" id="IPR014755">
    <property type="entry name" value="Cu-Rt/internalin_Ig-like"/>
</dbReference>
<dbReference type="Proteomes" id="UP000030403">
    <property type="component" value="Unassembled WGS sequence"/>
</dbReference>
<keyword evidence="3" id="KW-1185">Reference proteome</keyword>
<name>A0A0A5HSP9_9BACI</name>
<evidence type="ECO:0008006" key="4">
    <source>
        <dbReference type="Google" id="ProtNLM"/>
    </source>
</evidence>
<organism evidence="2 3">
    <name type="scientific">Pontibacillus marinus BH030004 = DSM 16465</name>
    <dbReference type="NCBI Taxonomy" id="1385511"/>
    <lineage>
        <taxon>Bacteria</taxon>
        <taxon>Bacillati</taxon>
        <taxon>Bacillota</taxon>
        <taxon>Bacilli</taxon>
        <taxon>Bacillales</taxon>
        <taxon>Bacillaceae</taxon>
        <taxon>Pontibacillus</taxon>
    </lineage>
</organism>
<comment type="caution">
    <text evidence="2">The sequence shown here is derived from an EMBL/GenBank/DDBJ whole genome shotgun (WGS) entry which is preliminary data.</text>
</comment>
<evidence type="ECO:0000256" key="1">
    <source>
        <dbReference type="ARBA" id="ARBA00022729"/>
    </source>
</evidence>
<accession>A0A0A5HSP9</accession>